<evidence type="ECO:0000313" key="3">
    <source>
        <dbReference type="EMBL" id="RKO85971.1"/>
    </source>
</evidence>
<accession>A0A4P9W1B7</accession>
<evidence type="ECO:0000259" key="2">
    <source>
        <dbReference type="PROSITE" id="PS50003"/>
    </source>
</evidence>
<dbReference type="Pfam" id="PF00169">
    <property type="entry name" value="PH"/>
    <property type="match status" value="1"/>
</dbReference>
<dbReference type="AlphaFoldDB" id="A0A4P9W1B7"/>
<keyword evidence="1" id="KW-0175">Coiled coil</keyword>
<dbReference type="Gene3D" id="2.30.29.30">
    <property type="entry name" value="Pleckstrin-homology domain (PH domain)/Phosphotyrosine-binding domain (PTB)"/>
    <property type="match status" value="1"/>
</dbReference>
<name>A0A4P9W1B7_9FUNG</name>
<dbReference type="SMART" id="SM00233">
    <property type="entry name" value="PH"/>
    <property type="match status" value="1"/>
</dbReference>
<dbReference type="PROSITE" id="PS50003">
    <property type="entry name" value="PH_DOMAIN"/>
    <property type="match status" value="1"/>
</dbReference>
<evidence type="ECO:0000313" key="4">
    <source>
        <dbReference type="Proteomes" id="UP000269721"/>
    </source>
</evidence>
<dbReference type="SUPFAM" id="SSF50729">
    <property type="entry name" value="PH domain-like"/>
    <property type="match status" value="1"/>
</dbReference>
<feature type="coiled-coil region" evidence="1">
    <location>
        <begin position="131"/>
        <end position="158"/>
    </location>
</feature>
<reference evidence="4" key="1">
    <citation type="journal article" date="2018" name="Nat. Microbiol.">
        <title>Leveraging single-cell genomics to expand the fungal tree of life.</title>
        <authorList>
            <person name="Ahrendt S.R."/>
            <person name="Quandt C.A."/>
            <person name="Ciobanu D."/>
            <person name="Clum A."/>
            <person name="Salamov A."/>
            <person name="Andreopoulos B."/>
            <person name="Cheng J.F."/>
            <person name="Woyke T."/>
            <person name="Pelin A."/>
            <person name="Henrissat B."/>
            <person name="Reynolds N.K."/>
            <person name="Benny G.L."/>
            <person name="Smith M.E."/>
            <person name="James T.Y."/>
            <person name="Grigoriev I.V."/>
        </authorList>
    </citation>
    <scope>NUCLEOTIDE SEQUENCE [LARGE SCALE GENOMIC DNA]</scope>
</reference>
<gene>
    <name evidence="3" type="ORF">BDK51DRAFT_36561</name>
</gene>
<proteinExistence type="predicted"/>
<protein>
    <recommendedName>
        <fullName evidence="2">PH domain-containing protein</fullName>
    </recommendedName>
</protein>
<sequence>MTEAVKEFLPPAHIAKKAAALASESLPCERAGIMSAKWDLARHKARALPRRWRTSHFVLKGDVLLEYDRADSPPISSISLAKARIETLQSYKGRRTRMFRLTLQDESSHLFECDGKEDFEAWVKSVDLATCSVSEREEREIQREIVELRRRMAELDNGSHEAAEKVRAPQ</sequence>
<keyword evidence="4" id="KW-1185">Reference proteome</keyword>
<dbReference type="InterPro" id="IPR001849">
    <property type="entry name" value="PH_domain"/>
</dbReference>
<dbReference type="InterPro" id="IPR011993">
    <property type="entry name" value="PH-like_dom_sf"/>
</dbReference>
<dbReference type="Proteomes" id="UP000269721">
    <property type="component" value="Unassembled WGS sequence"/>
</dbReference>
<evidence type="ECO:0000256" key="1">
    <source>
        <dbReference type="SAM" id="Coils"/>
    </source>
</evidence>
<dbReference type="EMBL" id="KZ998583">
    <property type="protein sequence ID" value="RKO85971.1"/>
    <property type="molecule type" value="Genomic_DNA"/>
</dbReference>
<feature type="domain" description="PH" evidence="2">
    <location>
        <begin position="27"/>
        <end position="131"/>
    </location>
</feature>
<organism evidence="3 4">
    <name type="scientific">Blyttiomyces helicus</name>
    <dbReference type="NCBI Taxonomy" id="388810"/>
    <lineage>
        <taxon>Eukaryota</taxon>
        <taxon>Fungi</taxon>
        <taxon>Fungi incertae sedis</taxon>
        <taxon>Chytridiomycota</taxon>
        <taxon>Chytridiomycota incertae sedis</taxon>
        <taxon>Chytridiomycetes</taxon>
        <taxon>Chytridiomycetes incertae sedis</taxon>
        <taxon>Blyttiomyces</taxon>
    </lineage>
</organism>